<feature type="transmembrane region" description="Helical" evidence="1">
    <location>
        <begin position="12"/>
        <end position="31"/>
    </location>
</feature>
<accession>A0A3T0D5A2</accession>
<keyword evidence="1" id="KW-1133">Transmembrane helix</keyword>
<dbReference type="PROSITE" id="PS51677">
    <property type="entry name" value="NODB"/>
    <property type="match status" value="1"/>
</dbReference>
<dbReference type="GO" id="GO:0016020">
    <property type="term" value="C:membrane"/>
    <property type="evidence" value="ECO:0007669"/>
    <property type="project" value="TreeGrafter"/>
</dbReference>
<dbReference type="GO" id="GO:0016810">
    <property type="term" value="F:hydrolase activity, acting on carbon-nitrogen (but not peptide) bonds"/>
    <property type="evidence" value="ECO:0007669"/>
    <property type="project" value="InterPro"/>
</dbReference>
<reference evidence="3 4" key="1">
    <citation type="submission" date="2018-12" db="EMBL/GenBank/DDBJ databases">
        <title>Genome sequence from the cellulolytic species, Caldicellulosiruptor changbaiensis.</title>
        <authorList>
            <person name="Blumer-Schuette S.E."/>
            <person name="Mendoza C."/>
        </authorList>
    </citation>
    <scope>NUCLEOTIDE SEQUENCE [LARGE SCALE GENOMIC DNA]</scope>
    <source>
        <strain evidence="3 4">CBS-Z</strain>
    </source>
</reference>
<organism evidence="3 4">
    <name type="scientific">Caldicellulosiruptor changbaiensis</name>
    <dbReference type="NCBI Taxonomy" id="1222016"/>
    <lineage>
        <taxon>Bacteria</taxon>
        <taxon>Bacillati</taxon>
        <taxon>Bacillota</taxon>
        <taxon>Bacillota incertae sedis</taxon>
        <taxon>Caldicellulosiruptorales</taxon>
        <taxon>Caldicellulosiruptoraceae</taxon>
        <taxon>Caldicellulosiruptor</taxon>
    </lineage>
</organism>
<dbReference type="InterPro" id="IPR050248">
    <property type="entry name" value="Polysacc_deacetylase_ArnD"/>
</dbReference>
<proteinExistence type="predicted"/>
<dbReference type="EMBL" id="CP034791">
    <property type="protein sequence ID" value="AZT90247.1"/>
    <property type="molecule type" value="Genomic_DNA"/>
</dbReference>
<dbReference type="SUPFAM" id="SSF88713">
    <property type="entry name" value="Glycoside hydrolase/deacetylase"/>
    <property type="match status" value="1"/>
</dbReference>
<name>A0A3T0D5A2_9FIRM</name>
<dbReference type="PANTHER" id="PTHR10587:SF128">
    <property type="entry name" value="POLYSACCHARIDE DEACETYLASE PDAB-RELATED"/>
    <property type="match status" value="1"/>
</dbReference>
<dbReference type="PANTHER" id="PTHR10587">
    <property type="entry name" value="GLYCOSYL TRANSFERASE-RELATED"/>
    <property type="match status" value="1"/>
</dbReference>
<dbReference type="InterPro" id="IPR011330">
    <property type="entry name" value="Glyco_hydro/deAcase_b/a-brl"/>
</dbReference>
<protein>
    <submittedName>
        <fullName evidence="3">Deacetylase</fullName>
    </submittedName>
</protein>
<keyword evidence="1" id="KW-0472">Membrane</keyword>
<dbReference type="CDD" id="cd10917">
    <property type="entry name" value="CE4_NodB_like_6s_7s"/>
    <property type="match status" value="1"/>
</dbReference>
<keyword evidence="1" id="KW-0812">Transmembrane</keyword>
<dbReference type="RefSeq" id="WP_127351734.1">
    <property type="nucleotide sequence ID" value="NZ_CP034791.1"/>
</dbReference>
<feature type="domain" description="NodB homology" evidence="2">
    <location>
        <begin position="54"/>
        <end position="231"/>
    </location>
</feature>
<evidence type="ECO:0000313" key="4">
    <source>
        <dbReference type="Proteomes" id="UP000282930"/>
    </source>
</evidence>
<evidence type="ECO:0000259" key="2">
    <source>
        <dbReference type="PROSITE" id="PS51677"/>
    </source>
</evidence>
<gene>
    <name evidence="3" type="ORF">ELD05_06110</name>
</gene>
<dbReference type="InterPro" id="IPR002509">
    <property type="entry name" value="NODB_dom"/>
</dbReference>
<dbReference type="AlphaFoldDB" id="A0A3T0D5A2"/>
<dbReference type="KEGG" id="ccha:ELD05_06110"/>
<dbReference type="Pfam" id="PF01522">
    <property type="entry name" value="Polysacc_deac_1"/>
    <property type="match status" value="1"/>
</dbReference>
<dbReference type="Proteomes" id="UP000282930">
    <property type="component" value="Chromosome"/>
</dbReference>
<keyword evidence="4" id="KW-1185">Reference proteome</keyword>
<sequence>MIKVINISRIVRVSFYFILIVFLASCIYIYSEVAIEVINQKKLLPIYCVARNDNKIAITFDAAWGNDDTKDLLKILKQYKAKATFFLVGFWVERYPNDVLEICKEGHEIGSHSDKHLHMSKLSETAIVEDIKSCEEKISKLIGKRPVVFRAPYGDYNNTLIETLTSLGYYVIQWDVDSLDWKDLPEDDIAQRVLRRVKSGSIILFHNNAKNTKYALPKILGELSKRGYQFVTVSELIYKNNYYIDHQGIQRKLENTVK</sequence>
<dbReference type="GO" id="GO:0005975">
    <property type="term" value="P:carbohydrate metabolic process"/>
    <property type="evidence" value="ECO:0007669"/>
    <property type="project" value="InterPro"/>
</dbReference>
<evidence type="ECO:0000256" key="1">
    <source>
        <dbReference type="SAM" id="Phobius"/>
    </source>
</evidence>
<dbReference type="PROSITE" id="PS51257">
    <property type="entry name" value="PROKAR_LIPOPROTEIN"/>
    <property type="match status" value="1"/>
</dbReference>
<dbReference type="Gene3D" id="3.20.20.370">
    <property type="entry name" value="Glycoside hydrolase/deacetylase"/>
    <property type="match status" value="1"/>
</dbReference>
<evidence type="ECO:0000313" key="3">
    <source>
        <dbReference type="EMBL" id="AZT90247.1"/>
    </source>
</evidence>